<dbReference type="EMBL" id="JANUAE010000004">
    <property type="protein sequence ID" value="MCS3709840.1"/>
    <property type="molecule type" value="Genomic_DNA"/>
</dbReference>
<dbReference type="GO" id="GO:0009003">
    <property type="term" value="F:signal peptidase activity"/>
    <property type="evidence" value="ECO:0007669"/>
    <property type="project" value="UniProtKB-EC"/>
</dbReference>
<evidence type="ECO:0000259" key="5">
    <source>
        <dbReference type="Pfam" id="PF10502"/>
    </source>
</evidence>
<dbReference type="RefSeq" id="WP_423824902.1">
    <property type="nucleotide sequence ID" value="NZ_JANUAE010000004.1"/>
</dbReference>
<comment type="catalytic activity">
    <reaction evidence="1">
        <text>Cleavage of hydrophobic, N-terminal signal or leader sequences from secreted and periplasmic proteins.</text>
        <dbReference type="EC" id="3.4.21.89"/>
    </reaction>
</comment>
<sequence length="312" mass="34538">MSTSSPQPLDSTGQRSPVSSTESVFQRSWPALLRRFRQTAARWLPSRFTMLKIWCGIALASLSIVLLVFNSTVSLPLGLYLRLPPSDPLQSGTIVSFCLTSDPASFGVRRGYVPKSSGVSAPTCPEGSVSLLKRVVAGPGDTVRVGLDGIAVNGRSIGGPPPHCDPQQRRIPIQYGTHVLGPRHYWLSTDQYLSYDSRIYGPVHRSQIFARAYPLLTYRPDPPDRSLYAPTPALQRVDCRQSVSSDQPLLEQVRLLRNSASLDSLRRRARRHPFHGVSSLHPPLRFSDVIAPPGDTLRARHSERSTFLPARR</sequence>
<evidence type="ECO:0000313" key="6">
    <source>
        <dbReference type="EMBL" id="MCS3709840.1"/>
    </source>
</evidence>
<gene>
    <name evidence="6" type="ORF">GGP61_001444</name>
</gene>
<keyword evidence="4" id="KW-0472">Membrane</keyword>
<dbReference type="EC" id="3.4.21.89" evidence="2"/>
<feature type="region of interest" description="Disordered" evidence="3">
    <location>
        <begin position="1"/>
        <end position="22"/>
    </location>
</feature>
<evidence type="ECO:0000256" key="2">
    <source>
        <dbReference type="ARBA" id="ARBA00013208"/>
    </source>
</evidence>
<protein>
    <recommendedName>
        <fullName evidence="2">signal peptidase I</fullName>
        <ecNumber evidence="2">3.4.21.89</ecNumber>
    </recommendedName>
</protein>
<name>A0A9X2TEU9_9BACT</name>
<feature type="domain" description="Peptidase S26" evidence="5">
    <location>
        <begin position="74"/>
        <end position="212"/>
    </location>
</feature>
<dbReference type="InterPro" id="IPR019757">
    <property type="entry name" value="Pept_S26A_signal_pept_1_Lys-AS"/>
</dbReference>
<reference evidence="6" key="1">
    <citation type="submission" date="2022-08" db="EMBL/GenBank/DDBJ databases">
        <title>Genomic Encyclopedia of Type Strains, Phase V (KMG-V): Genome sequencing to study the core and pangenomes of soil and plant-associated prokaryotes.</title>
        <authorList>
            <person name="Whitman W."/>
        </authorList>
    </citation>
    <scope>NUCLEOTIDE SEQUENCE</scope>
    <source>
        <strain evidence="6">SP3049</strain>
    </source>
</reference>
<dbReference type="GO" id="GO:0006465">
    <property type="term" value="P:signal peptide processing"/>
    <property type="evidence" value="ECO:0007669"/>
    <property type="project" value="InterPro"/>
</dbReference>
<proteinExistence type="predicted"/>
<dbReference type="Gene3D" id="2.10.109.10">
    <property type="entry name" value="Umud Fragment, subunit A"/>
    <property type="match status" value="1"/>
</dbReference>
<evidence type="ECO:0000256" key="4">
    <source>
        <dbReference type="SAM" id="Phobius"/>
    </source>
</evidence>
<keyword evidence="4" id="KW-0812">Transmembrane</keyword>
<dbReference type="SUPFAM" id="SSF51306">
    <property type="entry name" value="LexA/Signal peptidase"/>
    <property type="match status" value="1"/>
</dbReference>
<organism evidence="6 7">
    <name type="scientific">Salinibacter ruber</name>
    <dbReference type="NCBI Taxonomy" id="146919"/>
    <lineage>
        <taxon>Bacteria</taxon>
        <taxon>Pseudomonadati</taxon>
        <taxon>Rhodothermota</taxon>
        <taxon>Rhodothermia</taxon>
        <taxon>Rhodothermales</taxon>
        <taxon>Salinibacteraceae</taxon>
        <taxon>Salinibacter</taxon>
    </lineage>
</organism>
<feature type="transmembrane region" description="Helical" evidence="4">
    <location>
        <begin position="53"/>
        <end position="81"/>
    </location>
</feature>
<evidence type="ECO:0000256" key="1">
    <source>
        <dbReference type="ARBA" id="ARBA00000677"/>
    </source>
</evidence>
<evidence type="ECO:0000256" key="3">
    <source>
        <dbReference type="SAM" id="MobiDB-lite"/>
    </source>
</evidence>
<keyword evidence="4" id="KW-1133">Transmembrane helix</keyword>
<dbReference type="Pfam" id="PF10502">
    <property type="entry name" value="Peptidase_S26"/>
    <property type="match status" value="1"/>
</dbReference>
<dbReference type="Proteomes" id="UP001155057">
    <property type="component" value="Unassembled WGS sequence"/>
</dbReference>
<dbReference type="InterPro" id="IPR019533">
    <property type="entry name" value="Peptidase_S26"/>
</dbReference>
<dbReference type="GO" id="GO:0016020">
    <property type="term" value="C:membrane"/>
    <property type="evidence" value="ECO:0007669"/>
    <property type="project" value="InterPro"/>
</dbReference>
<dbReference type="AlphaFoldDB" id="A0A9X2TEU9"/>
<evidence type="ECO:0000313" key="7">
    <source>
        <dbReference type="Proteomes" id="UP001155057"/>
    </source>
</evidence>
<accession>A0A9X2TEU9</accession>
<dbReference type="InterPro" id="IPR036286">
    <property type="entry name" value="LexA/Signal_pep-like_sf"/>
</dbReference>
<comment type="caution">
    <text evidence="6">The sequence shown here is derived from an EMBL/GenBank/DDBJ whole genome shotgun (WGS) entry which is preliminary data.</text>
</comment>
<dbReference type="PROSITE" id="PS00760">
    <property type="entry name" value="SPASE_I_2"/>
    <property type="match status" value="1"/>
</dbReference>
<dbReference type="GO" id="GO:0004252">
    <property type="term" value="F:serine-type endopeptidase activity"/>
    <property type="evidence" value="ECO:0007669"/>
    <property type="project" value="InterPro"/>
</dbReference>